<comment type="similarity">
    <text evidence="9">Belongs to the class-III pyridoxal-phosphate-dependent aminotransferase family. BioA subfamily.</text>
</comment>
<dbReference type="InterPro" id="IPR005815">
    <property type="entry name" value="BioA"/>
</dbReference>
<organism evidence="10 11">
    <name type="scientific">Rhodanobacter geophilus</name>
    <dbReference type="NCBI Taxonomy" id="3162488"/>
    <lineage>
        <taxon>Bacteria</taxon>
        <taxon>Pseudomonadati</taxon>
        <taxon>Pseudomonadota</taxon>
        <taxon>Gammaproteobacteria</taxon>
        <taxon>Lysobacterales</taxon>
        <taxon>Rhodanobacteraceae</taxon>
        <taxon>Rhodanobacter</taxon>
    </lineage>
</organism>
<comment type="function">
    <text evidence="9">Catalyzes the transfer of the alpha-amino group from S-adenosyl-L-methionine (SAM) to 7-keto-8-aminopelargonic acid (KAPA) to form 7,8-diaminopelargonic acid (DAPA). It is the only aminotransferase known to utilize SAM as an amino donor.</text>
</comment>
<reference evidence="10 11" key="1">
    <citation type="submission" date="2024-06" db="EMBL/GenBank/DDBJ databases">
        <authorList>
            <person name="Woo H."/>
        </authorList>
    </citation>
    <scope>NUCLEOTIDE SEQUENCE [LARGE SCALE GENOMIC DNA]</scope>
    <source>
        <strain evidence="10 11">S2-g</strain>
    </source>
</reference>
<keyword evidence="3 9" id="KW-0032">Aminotransferase</keyword>
<keyword evidence="11" id="KW-1185">Reference proteome</keyword>
<proteinExistence type="inferred from homology"/>
<feature type="binding site" evidence="9">
    <location>
        <begin position="120"/>
        <end position="121"/>
    </location>
    <ligand>
        <name>pyridoxal 5'-phosphate</name>
        <dbReference type="ChEBI" id="CHEBI:597326"/>
    </ligand>
</feature>
<keyword evidence="5 9" id="KW-0949">S-adenosyl-L-methionine</keyword>
<name>A0ABV3QPP7_9GAMM</name>
<dbReference type="Pfam" id="PF00202">
    <property type="entry name" value="Aminotran_3"/>
    <property type="match status" value="1"/>
</dbReference>
<evidence type="ECO:0000256" key="4">
    <source>
        <dbReference type="ARBA" id="ARBA00022679"/>
    </source>
</evidence>
<dbReference type="Gene3D" id="3.90.1150.10">
    <property type="entry name" value="Aspartate Aminotransferase, domain 1"/>
    <property type="match status" value="1"/>
</dbReference>
<evidence type="ECO:0000256" key="5">
    <source>
        <dbReference type="ARBA" id="ARBA00022691"/>
    </source>
</evidence>
<evidence type="ECO:0000256" key="1">
    <source>
        <dbReference type="ARBA" id="ARBA00001933"/>
    </source>
</evidence>
<evidence type="ECO:0000256" key="9">
    <source>
        <dbReference type="HAMAP-Rule" id="MF_00834"/>
    </source>
</evidence>
<evidence type="ECO:0000256" key="7">
    <source>
        <dbReference type="ARBA" id="ARBA00022898"/>
    </source>
</evidence>
<dbReference type="PANTHER" id="PTHR42684">
    <property type="entry name" value="ADENOSYLMETHIONINE-8-AMINO-7-OXONONANOATE AMINOTRANSFERASE"/>
    <property type="match status" value="1"/>
</dbReference>
<feature type="binding site" evidence="9">
    <location>
        <position position="153"/>
    </location>
    <ligand>
        <name>substrate</name>
    </ligand>
</feature>
<keyword evidence="4 9" id="KW-0808">Transferase</keyword>
<dbReference type="SUPFAM" id="SSF53383">
    <property type="entry name" value="PLP-dependent transferases"/>
    <property type="match status" value="1"/>
</dbReference>
<dbReference type="GO" id="GO:0004015">
    <property type="term" value="F:adenosylmethionine-8-amino-7-oxononanoate transaminase activity"/>
    <property type="evidence" value="ECO:0007669"/>
    <property type="project" value="UniProtKB-EC"/>
</dbReference>
<protein>
    <recommendedName>
        <fullName evidence="9">Adenosylmethionine-8-amino-7-oxononanoate aminotransferase</fullName>
        <ecNumber evidence="9">2.6.1.62</ecNumber>
    </recommendedName>
    <alternativeName>
        <fullName evidence="9">7,8-diamino-pelargonic acid aminotransferase</fullName>
        <shortName evidence="9">DAPA AT</shortName>
        <shortName evidence="9">DAPA aminotransferase</shortName>
    </alternativeName>
    <alternativeName>
        <fullName evidence="9">7,8-diaminononanoate synthase</fullName>
        <shortName evidence="9">DANS</shortName>
    </alternativeName>
    <alternativeName>
        <fullName evidence="9">Diaminopelargonic acid synthase</fullName>
    </alternativeName>
</protein>
<comment type="catalytic activity">
    <reaction evidence="8 9">
        <text>(8S)-8-amino-7-oxononanoate + S-adenosyl-L-methionine = S-adenosyl-4-methylsulfanyl-2-oxobutanoate + (7R,8S)-7,8-diammoniononanoate</text>
        <dbReference type="Rhea" id="RHEA:16861"/>
        <dbReference type="ChEBI" id="CHEBI:16490"/>
        <dbReference type="ChEBI" id="CHEBI:59789"/>
        <dbReference type="ChEBI" id="CHEBI:149468"/>
        <dbReference type="ChEBI" id="CHEBI:149469"/>
        <dbReference type="EC" id="2.6.1.62"/>
    </reaction>
</comment>
<feature type="binding site" evidence="9">
    <location>
        <position position="259"/>
    </location>
    <ligand>
        <name>pyridoxal 5'-phosphate</name>
        <dbReference type="ChEBI" id="CHEBI:597326"/>
    </ligand>
</feature>
<evidence type="ECO:0000313" key="10">
    <source>
        <dbReference type="EMBL" id="MEW9624049.1"/>
    </source>
</evidence>
<dbReference type="HAMAP" id="MF_00834">
    <property type="entry name" value="BioA"/>
    <property type="match status" value="1"/>
</dbReference>
<keyword evidence="7 9" id="KW-0663">Pyridoxal phosphate</keyword>
<comment type="subunit">
    <text evidence="9">Homodimer.</text>
</comment>
<dbReference type="Proteomes" id="UP001556170">
    <property type="component" value="Unassembled WGS sequence"/>
</dbReference>
<dbReference type="EMBL" id="JBFOHL010000005">
    <property type="protein sequence ID" value="MEW9624049.1"/>
    <property type="molecule type" value="Genomic_DNA"/>
</dbReference>
<keyword evidence="6 9" id="KW-0093">Biotin biosynthesis</keyword>
<feature type="binding site" evidence="9">
    <location>
        <begin position="324"/>
        <end position="325"/>
    </location>
    <ligand>
        <name>pyridoxal 5'-phosphate</name>
        <dbReference type="ChEBI" id="CHEBI:597326"/>
    </ligand>
</feature>
<feature type="binding site" evidence="9">
    <location>
        <position position="288"/>
    </location>
    <ligand>
        <name>substrate</name>
    </ligand>
</feature>
<evidence type="ECO:0000256" key="8">
    <source>
        <dbReference type="ARBA" id="ARBA00048449"/>
    </source>
</evidence>
<dbReference type="InterPro" id="IPR015424">
    <property type="entry name" value="PyrdxlP-dep_Trfase"/>
</dbReference>
<dbReference type="PANTHER" id="PTHR42684:SF17">
    <property type="entry name" value="ADENOSYLMETHIONINE-8-AMINO-7-OXONONANOATE AMINOTRANSFERASE"/>
    <property type="match status" value="1"/>
</dbReference>
<dbReference type="Gene3D" id="3.40.640.10">
    <property type="entry name" value="Type I PLP-dependent aspartate aminotransferase-like (Major domain)"/>
    <property type="match status" value="1"/>
</dbReference>
<feature type="binding site" evidence="9">
    <location>
        <position position="418"/>
    </location>
    <ligand>
        <name>substrate</name>
    </ligand>
</feature>
<dbReference type="InterPro" id="IPR015421">
    <property type="entry name" value="PyrdxlP-dep_Trfase_major"/>
</dbReference>
<feature type="site" description="Participates in the substrate recognition with KAPA and in a stacking interaction with the adenine ring of SAM" evidence="9">
    <location>
        <position position="23"/>
    </location>
</feature>
<dbReference type="InterPro" id="IPR015422">
    <property type="entry name" value="PyrdxlP-dep_Trfase_small"/>
</dbReference>
<dbReference type="PROSITE" id="PS00600">
    <property type="entry name" value="AA_TRANSFER_CLASS_3"/>
    <property type="match status" value="1"/>
</dbReference>
<comment type="cofactor">
    <cofactor evidence="1 9">
        <name>pyridoxal 5'-phosphate</name>
        <dbReference type="ChEBI" id="CHEBI:597326"/>
    </cofactor>
</comment>
<dbReference type="EC" id="2.6.1.62" evidence="9"/>
<evidence type="ECO:0000256" key="6">
    <source>
        <dbReference type="ARBA" id="ARBA00022756"/>
    </source>
</evidence>
<dbReference type="CDD" id="cd00610">
    <property type="entry name" value="OAT_like"/>
    <property type="match status" value="1"/>
</dbReference>
<dbReference type="NCBIfam" id="NF005443">
    <property type="entry name" value="PRK07030.1"/>
    <property type="match status" value="1"/>
</dbReference>
<accession>A0ABV3QPP7</accession>
<comment type="pathway">
    <text evidence="2 9">Cofactor biosynthesis; biotin biosynthesis; 7,8-diaminononanoate from 8-amino-7-oxononanoate (SAM route): step 1/1.</text>
</comment>
<keyword evidence="9" id="KW-0963">Cytoplasm</keyword>
<dbReference type="NCBIfam" id="TIGR00508">
    <property type="entry name" value="bioA"/>
    <property type="match status" value="1"/>
</dbReference>
<feature type="binding site" evidence="9">
    <location>
        <position position="60"/>
    </location>
    <ligand>
        <name>substrate</name>
    </ligand>
</feature>
<evidence type="ECO:0000256" key="3">
    <source>
        <dbReference type="ARBA" id="ARBA00022576"/>
    </source>
</evidence>
<dbReference type="InterPro" id="IPR049704">
    <property type="entry name" value="Aminotrans_3_PPA_site"/>
</dbReference>
<comment type="subcellular location">
    <subcellularLocation>
        <location evidence="9">Cytoplasm</location>
    </subcellularLocation>
</comment>
<sequence length="454" mass="49755">MTNPADRNAALAARDLKHIWHPCTQMHDHETIPMLPIVRGEGAWLIDAEGRRYLDGISSWWTNLFGHANPRIAAALAEQAKTLEHVIFAGFTHPPAIELAEELVRVTPAGLDKVFFADNGSAAIEVALKMSFHYWLNQGHGEKTRFIALTGSYHGETLGALSVSDVALYRKTYAPLLLTPILAPSPDAYEGEPGEAPAQVAVRRLGDLRALLERHAHETCAVIVEPLVQCAGGMRMYHPDYLAGLRRLCDEFAVHFIADEIAVGFGRTGTLFACEQAKVSPDFMCLSKGLTGGTLPLSAVLTTQHVYEAFYAEYSAGKAFLHSHSYTGNPLACSAALATLAIFRDEPVLERNRMLAAHLARRLQPLREHPHVAEVRQTGMIAAVELVADKATRHPFPAGDRRGLRVYLHGLQHEALLRPLGNVVYFMPPYVVSEAEIDHLVEVAVAGIERAVAD</sequence>
<evidence type="ECO:0000256" key="2">
    <source>
        <dbReference type="ARBA" id="ARBA00005063"/>
    </source>
</evidence>
<dbReference type="NCBIfam" id="NF004624">
    <property type="entry name" value="PRK05964.1"/>
    <property type="match status" value="1"/>
</dbReference>
<feature type="modified residue" description="N6-(pyridoxal phosphate)lysine" evidence="9">
    <location>
        <position position="288"/>
    </location>
</feature>
<feature type="binding site" evidence="9">
    <location>
        <position position="323"/>
    </location>
    <ligand>
        <name>substrate</name>
    </ligand>
</feature>
<gene>
    <name evidence="9" type="primary">bioA</name>
    <name evidence="10" type="ORF">ABQJ56_07380</name>
</gene>
<comment type="caution">
    <text evidence="10">The sequence shown here is derived from an EMBL/GenBank/DDBJ whole genome shotgun (WGS) entry which is preliminary data.</text>
</comment>
<evidence type="ECO:0000313" key="11">
    <source>
        <dbReference type="Proteomes" id="UP001556170"/>
    </source>
</evidence>
<dbReference type="InterPro" id="IPR005814">
    <property type="entry name" value="Aminotrans_3"/>
</dbReference>
<dbReference type="RefSeq" id="WP_367844358.1">
    <property type="nucleotide sequence ID" value="NZ_JBFOHL010000005.1"/>
</dbReference>